<gene>
    <name evidence="3" type="ORF">GMPD_27530</name>
</gene>
<reference evidence="4" key="1">
    <citation type="submission" date="2020-06" db="EMBL/GenBank/DDBJ databases">
        <title>Draft genomic sequecing of Geomonas sp. Red736.</title>
        <authorList>
            <person name="Itoh H."/>
            <person name="Xu Z.X."/>
            <person name="Ushijima N."/>
            <person name="Masuda Y."/>
            <person name="Shiratori Y."/>
            <person name="Senoo K."/>
        </authorList>
    </citation>
    <scope>NUCLEOTIDE SEQUENCE [LARGE SCALE GENOMIC DNA]</scope>
    <source>
        <strain evidence="4">Red736</strain>
    </source>
</reference>
<evidence type="ECO:0000256" key="1">
    <source>
        <dbReference type="ARBA" id="ARBA00022737"/>
    </source>
</evidence>
<evidence type="ECO:0000256" key="2">
    <source>
        <dbReference type="PROSITE-ProRule" id="PRU00504"/>
    </source>
</evidence>
<dbReference type="EMBL" id="BLXY01000005">
    <property type="protein sequence ID" value="GFO64834.1"/>
    <property type="molecule type" value="Genomic_DNA"/>
</dbReference>
<dbReference type="InterPro" id="IPR050952">
    <property type="entry name" value="TRIM-NHL_E3_ligases"/>
</dbReference>
<keyword evidence="1" id="KW-0677">Repeat</keyword>
<evidence type="ECO:0000313" key="4">
    <source>
        <dbReference type="Proteomes" id="UP000568888"/>
    </source>
</evidence>
<dbReference type="Proteomes" id="UP000568888">
    <property type="component" value="Unassembled WGS sequence"/>
</dbReference>
<dbReference type="InterPro" id="IPR011042">
    <property type="entry name" value="6-blade_b-propeller_TolB-like"/>
</dbReference>
<dbReference type="SUPFAM" id="SSF63829">
    <property type="entry name" value="Calcium-dependent phosphotriesterase"/>
    <property type="match status" value="1"/>
</dbReference>
<dbReference type="GO" id="GO:0008270">
    <property type="term" value="F:zinc ion binding"/>
    <property type="evidence" value="ECO:0007669"/>
    <property type="project" value="UniProtKB-KW"/>
</dbReference>
<evidence type="ECO:0000313" key="3">
    <source>
        <dbReference type="EMBL" id="GFO64834.1"/>
    </source>
</evidence>
<organism evidence="3 4">
    <name type="scientific">Geomonas paludis</name>
    <dbReference type="NCBI Taxonomy" id="2740185"/>
    <lineage>
        <taxon>Bacteria</taxon>
        <taxon>Pseudomonadati</taxon>
        <taxon>Thermodesulfobacteriota</taxon>
        <taxon>Desulfuromonadia</taxon>
        <taxon>Geobacterales</taxon>
        <taxon>Geobacteraceae</taxon>
        <taxon>Geomonas</taxon>
    </lineage>
</organism>
<name>A0A6V8MYC2_9BACT</name>
<dbReference type="PANTHER" id="PTHR24104">
    <property type="entry name" value="E3 UBIQUITIN-PROTEIN LIGASE NHLRC1-RELATED"/>
    <property type="match status" value="1"/>
</dbReference>
<comment type="caution">
    <text evidence="3">The sequence shown here is derived from an EMBL/GenBank/DDBJ whole genome shotgun (WGS) entry which is preliminary data.</text>
</comment>
<protein>
    <submittedName>
        <fullName evidence="3">Uncharacterized protein</fullName>
    </submittedName>
</protein>
<dbReference type="AlphaFoldDB" id="A0A6V8MYC2"/>
<sequence length="412" mass="45184">MNGQFGGAVTGCTARRIKNLMLMIALVTLLTGCLAKSKAHDPVFFPPPPEEPHIQYLTGATSSLDFGAKQGSLSKLLVGGAETVTRLAKPYGIAEHKGKIYVCDTTAGQIVVVDFINKTMKNLIDERGVGKLRKPVSVAVDDEGYVYVADTGRKDVAVYNQAGKYVKSFGSTFEHVSMIGVAVHGDDLYILDNRLGKVFVVNRKTAEVQTVIGDNPDRTKNLSLPNGLTVDSRGMVRVVNVGNGTVKEYDRDGNMLSVFGRLGDSPGEFTRPRGVAVNDDRMVYVVDGGYQLVQVFDEKHRILGYFGAPGLPVGSLNLPAGIVVSRENLDFYQKFAAPGFKLREVIFVSNQYSSPFNHALAVFGLGEMEGWEQRAAQRAKEDAEVLEKRKKLLQQLRQQPGQQQQQQQQQEK</sequence>
<feature type="repeat" description="NHL" evidence="2">
    <location>
        <begin position="256"/>
        <end position="299"/>
    </location>
</feature>
<dbReference type="Gene3D" id="2.120.10.30">
    <property type="entry name" value="TolB, C-terminal domain"/>
    <property type="match status" value="2"/>
</dbReference>
<accession>A0A6V8MYC2</accession>
<dbReference type="InterPro" id="IPR001258">
    <property type="entry name" value="NHL_repeat"/>
</dbReference>
<dbReference type="PANTHER" id="PTHR24104:SF25">
    <property type="entry name" value="PROTEIN LIN-41"/>
    <property type="match status" value="1"/>
</dbReference>
<dbReference type="PROSITE" id="PS51125">
    <property type="entry name" value="NHL"/>
    <property type="match status" value="1"/>
</dbReference>
<proteinExistence type="predicted"/>